<reference evidence="1 2" key="1">
    <citation type="journal article" date="2020" name="BMC Genomics">
        <title>Intraspecific diversification of the crop wild relative Brassica cretica Lam. using demographic model selection.</title>
        <authorList>
            <person name="Kioukis A."/>
            <person name="Michalopoulou V.A."/>
            <person name="Briers L."/>
            <person name="Pirintsos S."/>
            <person name="Studholme D.J."/>
            <person name="Pavlidis P."/>
            <person name="Sarris P.F."/>
        </authorList>
    </citation>
    <scope>NUCLEOTIDE SEQUENCE [LARGE SCALE GENOMIC DNA]</scope>
    <source>
        <strain evidence="2">cv. PFS-1207/04</strain>
    </source>
</reference>
<organism evidence="1 2">
    <name type="scientific">Brassica cretica</name>
    <name type="common">Mustard</name>
    <dbReference type="NCBI Taxonomy" id="69181"/>
    <lineage>
        <taxon>Eukaryota</taxon>
        <taxon>Viridiplantae</taxon>
        <taxon>Streptophyta</taxon>
        <taxon>Embryophyta</taxon>
        <taxon>Tracheophyta</taxon>
        <taxon>Spermatophyta</taxon>
        <taxon>Magnoliopsida</taxon>
        <taxon>eudicotyledons</taxon>
        <taxon>Gunneridae</taxon>
        <taxon>Pentapetalae</taxon>
        <taxon>rosids</taxon>
        <taxon>malvids</taxon>
        <taxon>Brassicales</taxon>
        <taxon>Brassicaceae</taxon>
        <taxon>Brassiceae</taxon>
        <taxon>Brassica</taxon>
    </lineage>
</organism>
<dbReference type="Proteomes" id="UP000266723">
    <property type="component" value="Unassembled WGS sequence"/>
</dbReference>
<name>A0ABQ7AX27_BRACR</name>
<dbReference type="EMBL" id="QGKV02001556">
    <property type="protein sequence ID" value="KAF3518714.1"/>
    <property type="molecule type" value="Genomic_DNA"/>
</dbReference>
<proteinExistence type="predicted"/>
<accession>A0ABQ7AX27</accession>
<evidence type="ECO:0000313" key="2">
    <source>
        <dbReference type="Proteomes" id="UP000266723"/>
    </source>
</evidence>
<comment type="caution">
    <text evidence="1">The sequence shown here is derived from an EMBL/GenBank/DDBJ whole genome shotgun (WGS) entry which is preliminary data.</text>
</comment>
<protein>
    <submittedName>
        <fullName evidence="1">Uncharacterized protein</fullName>
    </submittedName>
</protein>
<evidence type="ECO:0000313" key="1">
    <source>
        <dbReference type="EMBL" id="KAF3518714.1"/>
    </source>
</evidence>
<sequence>MHGLMSYRRFGRARPLRSDRAEHELGRCVATLFELLSDVSCFLRKAFHVNFVATVFDSNIWLVKFCASVGKGSRVRDRGLYPDEMGVVIQRDVYVYAAWEFHGKGKNRRLWV</sequence>
<gene>
    <name evidence="1" type="ORF">DY000_02061387</name>
</gene>
<keyword evidence="2" id="KW-1185">Reference proteome</keyword>